<dbReference type="Proteomes" id="UP000887116">
    <property type="component" value="Unassembled WGS sequence"/>
</dbReference>
<accession>A0A8X6FPM9</accession>
<dbReference type="EMBL" id="BMAO01000084">
    <property type="protein sequence ID" value="GFQ64288.1"/>
    <property type="molecule type" value="Genomic_DNA"/>
</dbReference>
<keyword evidence="2" id="KW-1185">Reference proteome</keyword>
<sequence length="80" mass="9173">MGAPKEEQCGMVRVLTDKDVFQKEISRHMTAAYSVHCISLATVKRFSKRLSEGRESCIDHPRPDQNHLTITPTQLYRLTN</sequence>
<proteinExistence type="predicted"/>
<evidence type="ECO:0000313" key="2">
    <source>
        <dbReference type="Proteomes" id="UP000887116"/>
    </source>
</evidence>
<organism evidence="1 2">
    <name type="scientific">Trichonephila clavata</name>
    <name type="common">Joro spider</name>
    <name type="synonym">Nephila clavata</name>
    <dbReference type="NCBI Taxonomy" id="2740835"/>
    <lineage>
        <taxon>Eukaryota</taxon>
        <taxon>Metazoa</taxon>
        <taxon>Ecdysozoa</taxon>
        <taxon>Arthropoda</taxon>
        <taxon>Chelicerata</taxon>
        <taxon>Arachnida</taxon>
        <taxon>Araneae</taxon>
        <taxon>Araneomorphae</taxon>
        <taxon>Entelegynae</taxon>
        <taxon>Araneoidea</taxon>
        <taxon>Nephilidae</taxon>
        <taxon>Trichonephila</taxon>
    </lineage>
</organism>
<name>A0A8X6FPM9_TRICU</name>
<protein>
    <submittedName>
        <fullName evidence="1">Uncharacterized protein</fullName>
    </submittedName>
</protein>
<dbReference type="AlphaFoldDB" id="A0A8X6FPM9"/>
<evidence type="ECO:0000313" key="1">
    <source>
        <dbReference type="EMBL" id="GFQ64288.1"/>
    </source>
</evidence>
<reference evidence="1" key="1">
    <citation type="submission" date="2020-07" db="EMBL/GenBank/DDBJ databases">
        <title>Multicomponent nature underlies the extraordinary mechanical properties of spider dragline silk.</title>
        <authorList>
            <person name="Kono N."/>
            <person name="Nakamura H."/>
            <person name="Mori M."/>
            <person name="Yoshida Y."/>
            <person name="Ohtoshi R."/>
            <person name="Malay A.D."/>
            <person name="Moran D.A.P."/>
            <person name="Tomita M."/>
            <person name="Numata K."/>
            <person name="Arakawa K."/>
        </authorList>
    </citation>
    <scope>NUCLEOTIDE SEQUENCE</scope>
</reference>
<comment type="caution">
    <text evidence="1">The sequence shown here is derived from an EMBL/GenBank/DDBJ whole genome shotgun (WGS) entry which is preliminary data.</text>
</comment>
<dbReference type="OrthoDB" id="6118231at2759"/>
<gene>
    <name evidence="1" type="ORF">TNCT_313651</name>
</gene>